<keyword evidence="3" id="KW-0597">Phosphoprotein</keyword>
<feature type="compositionally biased region" description="Pro residues" evidence="5">
    <location>
        <begin position="144"/>
        <end position="155"/>
    </location>
</feature>
<dbReference type="Pfam" id="PF13927">
    <property type="entry name" value="Ig_3"/>
    <property type="match status" value="1"/>
</dbReference>
<organism evidence="8 9">
    <name type="scientific">Porites evermanni</name>
    <dbReference type="NCBI Taxonomy" id="104178"/>
    <lineage>
        <taxon>Eukaryota</taxon>
        <taxon>Metazoa</taxon>
        <taxon>Cnidaria</taxon>
        <taxon>Anthozoa</taxon>
        <taxon>Hexacorallia</taxon>
        <taxon>Scleractinia</taxon>
        <taxon>Fungiina</taxon>
        <taxon>Poritidae</taxon>
        <taxon>Porites</taxon>
    </lineage>
</organism>
<name>A0ABN8PSS5_9CNID</name>
<sequence>MRPQGSEKKQTHEDRKLDRLLSTSSLLLSILCCIAIFHMELRIQEHCRLISHSSSGTFRDEIETEILRKVQQECGSWRETKVSHLKGSSAQNNSTQGAAEVKLLIKEELRLQQHQICAKDEKLCRPGPKGSRGRRGRSGTQGRPGPPGKPGPRGPPGDLGVSGVPGPTGPRGPSGEKRERGEPGQSISAPSLLQRPVETTVNESQTAILKCTTDGNPTPLVTWYKVNSSLPEGRHLVESSGALILKNVIPGDEGLYNCRAKNLLGRVNHSAKMIVQCEQLNLICHYYSFASTLSKSYFIHPQLRLSSSRLMAEEGQNVTIFSNASGQPQPKVTWSKAVGSLTKERTSVVKGALTICKVTKSDGGTYVCRAQNIVGSVSVAA</sequence>
<dbReference type="PANTHER" id="PTHR35971">
    <property type="entry name" value="SI:DKEY-31G6.6"/>
    <property type="match status" value="1"/>
</dbReference>
<dbReference type="Gene3D" id="2.60.40.10">
    <property type="entry name" value="Immunoglobulins"/>
    <property type="match status" value="2"/>
</dbReference>
<keyword evidence="6" id="KW-0472">Membrane</keyword>
<keyword evidence="9" id="KW-1185">Reference proteome</keyword>
<dbReference type="EMBL" id="CALNXI010000986">
    <property type="protein sequence ID" value="CAH3150085.1"/>
    <property type="molecule type" value="Genomic_DNA"/>
</dbReference>
<dbReference type="PROSITE" id="PS50835">
    <property type="entry name" value="IG_LIKE"/>
    <property type="match status" value="2"/>
</dbReference>
<dbReference type="InterPro" id="IPR013098">
    <property type="entry name" value="Ig_I-set"/>
</dbReference>
<proteinExistence type="predicted"/>
<evidence type="ECO:0000256" key="6">
    <source>
        <dbReference type="SAM" id="Phobius"/>
    </source>
</evidence>
<reference evidence="8 9" key="1">
    <citation type="submission" date="2022-05" db="EMBL/GenBank/DDBJ databases">
        <authorList>
            <consortium name="Genoscope - CEA"/>
            <person name="William W."/>
        </authorList>
    </citation>
    <scope>NUCLEOTIDE SEQUENCE [LARGE SCALE GENOMIC DNA]</scope>
</reference>
<evidence type="ECO:0000256" key="1">
    <source>
        <dbReference type="ARBA" id="ARBA00004496"/>
    </source>
</evidence>
<evidence type="ECO:0000256" key="2">
    <source>
        <dbReference type="ARBA" id="ARBA00022490"/>
    </source>
</evidence>
<protein>
    <recommendedName>
        <fullName evidence="7">Ig-like domain-containing protein</fullName>
    </recommendedName>
</protein>
<feature type="region of interest" description="Disordered" evidence="5">
    <location>
        <begin position="120"/>
        <end position="197"/>
    </location>
</feature>
<evidence type="ECO:0000259" key="7">
    <source>
        <dbReference type="PROSITE" id="PS50835"/>
    </source>
</evidence>
<dbReference type="InterPro" id="IPR003598">
    <property type="entry name" value="Ig_sub2"/>
</dbReference>
<dbReference type="SMART" id="SM00409">
    <property type="entry name" value="IG"/>
    <property type="match status" value="2"/>
</dbReference>
<dbReference type="InterPro" id="IPR036179">
    <property type="entry name" value="Ig-like_dom_sf"/>
</dbReference>
<accession>A0ABN8PSS5</accession>
<keyword evidence="2" id="KW-0963">Cytoplasm</keyword>
<dbReference type="SUPFAM" id="SSF48726">
    <property type="entry name" value="Immunoglobulin"/>
    <property type="match status" value="2"/>
</dbReference>
<feature type="domain" description="Ig-like" evidence="7">
    <location>
        <begin position="301"/>
        <end position="381"/>
    </location>
</feature>
<dbReference type="InterPro" id="IPR052385">
    <property type="entry name" value="Obscurin/Obscurin-like_Reg"/>
</dbReference>
<feature type="compositionally biased region" description="Polar residues" evidence="5">
    <location>
        <begin position="185"/>
        <end position="197"/>
    </location>
</feature>
<comment type="subcellular location">
    <subcellularLocation>
        <location evidence="1">Cytoplasm</location>
    </subcellularLocation>
</comment>
<evidence type="ECO:0000256" key="4">
    <source>
        <dbReference type="ARBA" id="ARBA00023157"/>
    </source>
</evidence>
<comment type="caution">
    <text evidence="8">The sequence shown here is derived from an EMBL/GenBank/DDBJ whole genome shotgun (WGS) entry which is preliminary data.</text>
</comment>
<keyword evidence="4" id="KW-1015">Disulfide bond</keyword>
<keyword evidence="6" id="KW-1133">Transmembrane helix</keyword>
<dbReference type="InterPro" id="IPR013783">
    <property type="entry name" value="Ig-like_fold"/>
</dbReference>
<feature type="transmembrane region" description="Helical" evidence="6">
    <location>
        <begin position="20"/>
        <end position="39"/>
    </location>
</feature>
<keyword evidence="6" id="KW-0812">Transmembrane</keyword>
<dbReference type="Proteomes" id="UP001159427">
    <property type="component" value="Unassembled WGS sequence"/>
</dbReference>
<dbReference type="InterPro" id="IPR003599">
    <property type="entry name" value="Ig_sub"/>
</dbReference>
<evidence type="ECO:0000256" key="5">
    <source>
        <dbReference type="SAM" id="MobiDB-lite"/>
    </source>
</evidence>
<dbReference type="Pfam" id="PF07679">
    <property type="entry name" value="I-set"/>
    <property type="match status" value="1"/>
</dbReference>
<feature type="domain" description="Ig-like" evidence="7">
    <location>
        <begin position="190"/>
        <end position="276"/>
    </location>
</feature>
<dbReference type="SMART" id="SM00408">
    <property type="entry name" value="IGc2"/>
    <property type="match status" value="2"/>
</dbReference>
<dbReference type="PANTHER" id="PTHR35971:SF5">
    <property type="entry name" value="OBSCURIN LIKE CYTOSKELETAL ADAPTOR 1"/>
    <property type="match status" value="1"/>
</dbReference>
<gene>
    <name evidence="8" type="ORF">PEVE_00045132</name>
</gene>
<evidence type="ECO:0000313" key="9">
    <source>
        <dbReference type="Proteomes" id="UP001159427"/>
    </source>
</evidence>
<evidence type="ECO:0000256" key="3">
    <source>
        <dbReference type="ARBA" id="ARBA00022553"/>
    </source>
</evidence>
<dbReference type="Pfam" id="PF01391">
    <property type="entry name" value="Collagen"/>
    <property type="match status" value="1"/>
</dbReference>
<evidence type="ECO:0000313" key="8">
    <source>
        <dbReference type="EMBL" id="CAH3150085.1"/>
    </source>
</evidence>
<dbReference type="InterPro" id="IPR007110">
    <property type="entry name" value="Ig-like_dom"/>
</dbReference>
<dbReference type="InterPro" id="IPR008160">
    <property type="entry name" value="Collagen"/>
</dbReference>